<feature type="transmembrane region" description="Helical" evidence="1">
    <location>
        <begin position="6"/>
        <end position="26"/>
    </location>
</feature>
<accession>A0ABT5XUW2</accession>
<comment type="caution">
    <text evidence="2">The sequence shown here is derived from an EMBL/GenBank/DDBJ whole genome shotgun (WGS) entry which is preliminary data.</text>
</comment>
<dbReference type="Proteomes" id="UP001221366">
    <property type="component" value="Unassembled WGS sequence"/>
</dbReference>
<proteinExistence type="predicted"/>
<evidence type="ECO:0000313" key="3">
    <source>
        <dbReference type="Proteomes" id="UP001221366"/>
    </source>
</evidence>
<keyword evidence="1" id="KW-0812">Transmembrane</keyword>
<reference evidence="2 3" key="1">
    <citation type="submission" date="2023-03" db="EMBL/GenBank/DDBJ databases">
        <title>Muricauda XX sp. nov. and Muricauda XXX sp. nov., two novel species isolated from Okinawa Trough.</title>
        <authorList>
            <person name="Cao W."/>
            <person name="Deng X."/>
        </authorList>
    </citation>
    <scope>NUCLEOTIDE SEQUENCE [LARGE SCALE GENOMIC DNA]</scope>
    <source>
        <strain evidence="2 3">334s03</strain>
    </source>
</reference>
<name>A0ABT5XUW2_9FLAO</name>
<sequence>MRILAIPFISIMMISILLTSSFIPLLGQEYSTAIILGSSEEENNTHDTSNSNTFDAKYFLSKSFFATNPSHHQEKSDSTSGYIFAVLEFTLETLDPPPRKLV</sequence>
<dbReference type="EMBL" id="JARFVB010000001">
    <property type="protein sequence ID" value="MDF0714979.1"/>
    <property type="molecule type" value="Genomic_DNA"/>
</dbReference>
<gene>
    <name evidence="2" type="ORF">PY092_02365</name>
</gene>
<keyword evidence="3" id="KW-1185">Reference proteome</keyword>
<dbReference type="RefSeq" id="WP_275614247.1">
    <property type="nucleotide sequence ID" value="NZ_JARFVB010000001.1"/>
</dbReference>
<organism evidence="2 3">
    <name type="scientific">Flagellimonas yonaguniensis</name>
    <dbReference type="NCBI Taxonomy" id="3031325"/>
    <lineage>
        <taxon>Bacteria</taxon>
        <taxon>Pseudomonadati</taxon>
        <taxon>Bacteroidota</taxon>
        <taxon>Flavobacteriia</taxon>
        <taxon>Flavobacteriales</taxon>
        <taxon>Flavobacteriaceae</taxon>
        <taxon>Flagellimonas</taxon>
    </lineage>
</organism>
<evidence type="ECO:0000313" key="2">
    <source>
        <dbReference type="EMBL" id="MDF0714979.1"/>
    </source>
</evidence>
<evidence type="ECO:0000256" key="1">
    <source>
        <dbReference type="SAM" id="Phobius"/>
    </source>
</evidence>
<keyword evidence="1" id="KW-1133">Transmembrane helix</keyword>
<keyword evidence="1" id="KW-0472">Membrane</keyword>
<protein>
    <submittedName>
        <fullName evidence="2">Uncharacterized protein</fullName>
    </submittedName>
</protein>